<evidence type="ECO:0000256" key="2">
    <source>
        <dbReference type="ARBA" id="ARBA00023186"/>
    </source>
</evidence>
<dbReference type="GO" id="GO:0005759">
    <property type="term" value="C:mitochondrial matrix"/>
    <property type="evidence" value="ECO:0007669"/>
    <property type="project" value="UniProtKB-SubCell"/>
</dbReference>
<dbReference type="PANTHER" id="PTHR12469:SF2">
    <property type="entry name" value="SUCCINATE DEHYDROGENASE ASSEMBLY FACTOR 2, MITOCHONDRIAL"/>
    <property type="match status" value="1"/>
</dbReference>
<dbReference type="Gene3D" id="1.10.150.250">
    <property type="entry name" value="Flavinator of succinate dehydrogenase"/>
    <property type="match status" value="1"/>
</dbReference>
<dbReference type="AlphaFoldDB" id="A0AAV5AQG6"/>
<dbReference type="Pfam" id="PF03937">
    <property type="entry name" value="Sdh5"/>
    <property type="match status" value="1"/>
</dbReference>
<sequence length="163" mass="19048">MYHLRTGYRITRNVINIGYTARLLSGSHPSDPFPLPLSHETQKQLQGQEQEQTEDLPARLPRLNESIQTLRSRLIYQSRKRGTLESDLLLSTFAAEHLGTMTEEEMKEFDRLMDEPDWDIYYWSVGKKIPPERWVNSPLLDRLKRHAANEGKVVRRMPDLAMS</sequence>
<dbReference type="InterPro" id="IPR036714">
    <property type="entry name" value="SDH_sf"/>
</dbReference>
<proteinExistence type="inferred from homology"/>
<evidence type="ECO:0000313" key="6">
    <source>
        <dbReference type="Proteomes" id="UP001050691"/>
    </source>
</evidence>
<comment type="subcellular location">
    <subcellularLocation>
        <location evidence="3">Mitochondrion matrix</location>
    </subcellularLocation>
</comment>
<dbReference type="EMBL" id="BPWL01000010">
    <property type="protein sequence ID" value="GJJ14949.1"/>
    <property type="molecule type" value="Genomic_DNA"/>
</dbReference>
<comment type="function">
    <text evidence="3">Plays an essential role in the assembly of succinate dehydrogenase (SDH), an enzyme complex (also referred to as respiratory complex II) that is a component of both the tricarboxylic acid (TCA) cycle and the mitochondrial electron transport chain, and which couples the oxidation of succinate to fumarate with the reduction of ubiquinone (coenzyme Q) to ubiquinol. Required for flavinylation (covalent attachment of FAD) of the flavoprotein subunit of the SDH catalytic dimer.</text>
</comment>
<dbReference type="HAMAP" id="MF_03057">
    <property type="entry name" value="SDHAF2"/>
    <property type="match status" value="1"/>
</dbReference>
<keyword evidence="6" id="KW-1185">Reference proteome</keyword>
<evidence type="ECO:0000256" key="4">
    <source>
        <dbReference type="SAM" id="MobiDB-lite"/>
    </source>
</evidence>
<comment type="subunit">
    <text evidence="3">Interacts with the flavoprotein subunit within the SDH catalytic dimer.</text>
</comment>
<accession>A0AAV5AQG6</accession>
<dbReference type="InterPro" id="IPR028882">
    <property type="entry name" value="SDHAF2"/>
</dbReference>
<comment type="caution">
    <text evidence="5">The sequence shown here is derived from an EMBL/GenBank/DDBJ whole genome shotgun (WGS) entry which is preliminary data.</text>
</comment>
<evidence type="ECO:0000313" key="5">
    <source>
        <dbReference type="EMBL" id="GJJ14949.1"/>
    </source>
</evidence>
<name>A0AAV5AQG6_9AGAM</name>
<dbReference type="GO" id="GO:0006099">
    <property type="term" value="P:tricarboxylic acid cycle"/>
    <property type="evidence" value="ECO:0007669"/>
    <property type="project" value="TreeGrafter"/>
</dbReference>
<protein>
    <recommendedName>
        <fullName evidence="3">Succinate dehydrogenase assembly factor 2, mitochondrial</fullName>
        <shortName evidence="3">SDH assembly factor 2</shortName>
        <shortName evidence="3">SDHAF2</shortName>
    </recommendedName>
</protein>
<dbReference type="GO" id="GO:0034553">
    <property type="term" value="P:mitochondrial respiratory chain complex II assembly"/>
    <property type="evidence" value="ECO:0007669"/>
    <property type="project" value="TreeGrafter"/>
</dbReference>
<organism evidence="5 6">
    <name type="scientific">Clathrus columnatus</name>
    <dbReference type="NCBI Taxonomy" id="1419009"/>
    <lineage>
        <taxon>Eukaryota</taxon>
        <taxon>Fungi</taxon>
        <taxon>Dikarya</taxon>
        <taxon>Basidiomycota</taxon>
        <taxon>Agaricomycotina</taxon>
        <taxon>Agaricomycetes</taxon>
        <taxon>Phallomycetidae</taxon>
        <taxon>Phallales</taxon>
        <taxon>Clathraceae</taxon>
        <taxon>Clathrus</taxon>
    </lineage>
</organism>
<dbReference type="FunFam" id="1.10.150.250:FF:000004">
    <property type="entry name" value="Succinate dehydrogenase assembly factor 2, mitochondrial"/>
    <property type="match status" value="1"/>
</dbReference>
<keyword evidence="2 3" id="KW-0143">Chaperone</keyword>
<comment type="similarity">
    <text evidence="3">Belongs to the SDHAF2 family.</text>
</comment>
<feature type="region of interest" description="Disordered" evidence="4">
    <location>
        <begin position="30"/>
        <end position="55"/>
    </location>
</feature>
<reference evidence="5" key="1">
    <citation type="submission" date="2021-10" db="EMBL/GenBank/DDBJ databases">
        <title>De novo Genome Assembly of Clathrus columnatus (Basidiomycota, Fungi) Using Illumina and Nanopore Sequence Data.</title>
        <authorList>
            <person name="Ogiso-Tanaka E."/>
            <person name="Itagaki H."/>
            <person name="Hosoya T."/>
            <person name="Hosaka K."/>
        </authorList>
    </citation>
    <scope>NUCLEOTIDE SEQUENCE</scope>
    <source>
        <strain evidence="5">MO-923</strain>
    </source>
</reference>
<evidence type="ECO:0000256" key="1">
    <source>
        <dbReference type="ARBA" id="ARBA00023128"/>
    </source>
</evidence>
<dbReference type="GO" id="GO:0006121">
    <property type="term" value="P:mitochondrial electron transport, succinate to ubiquinone"/>
    <property type="evidence" value="ECO:0007669"/>
    <property type="project" value="UniProtKB-UniRule"/>
</dbReference>
<dbReference type="SUPFAM" id="SSF109910">
    <property type="entry name" value="YgfY-like"/>
    <property type="match status" value="1"/>
</dbReference>
<dbReference type="PANTHER" id="PTHR12469">
    <property type="entry name" value="PROTEIN EMI5 HOMOLOG, MITOCHONDRIAL"/>
    <property type="match status" value="1"/>
</dbReference>
<gene>
    <name evidence="5" type="ORF">Clacol_009219</name>
</gene>
<evidence type="ECO:0000256" key="3">
    <source>
        <dbReference type="HAMAP-Rule" id="MF_03057"/>
    </source>
</evidence>
<keyword evidence="1 3" id="KW-0496">Mitochondrion</keyword>
<dbReference type="InterPro" id="IPR005631">
    <property type="entry name" value="SDH"/>
</dbReference>
<dbReference type="Proteomes" id="UP001050691">
    <property type="component" value="Unassembled WGS sequence"/>
</dbReference>